<dbReference type="RefSeq" id="WP_379495969.1">
    <property type="nucleotide sequence ID" value="NZ_JBHSAO010000003.1"/>
</dbReference>
<keyword evidence="1" id="KW-0812">Transmembrane</keyword>
<evidence type="ECO:0000313" key="4">
    <source>
        <dbReference type="Proteomes" id="UP001595772"/>
    </source>
</evidence>
<feature type="domain" description="DUF3899" evidence="2">
    <location>
        <begin position="37"/>
        <end position="118"/>
    </location>
</feature>
<dbReference type="Pfam" id="PF13038">
    <property type="entry name" value="DUF3899"/>
    <property type="match status" value="1"/>
</dbReference>
<evidence type="ECO:0000259" key="2">
    <source>
        <dbReference type="Pfam" id="PF13038"/>
    </source>
</evidence>
<sequence>MIMNLLKNNWFLFMLNFLLIGVLFFLFPTTYDLENYINIVFYVCFFYVLSVLLVYTIKGGFYDGITFGFRRFRGMMSKRDYMDEWKSKPLPSKNVNTGLYAILKFQSIGMILFLVLLLVIYYTT</sequence>
<evidence type="ECO:0000313" key="3">
    <source>
        <dbReference type="EMBL" id="MFC4023464.1"/>
    </source>
</evidence>
<feature type="transmembrane region" description="Helical" evidence="1">
    <location>
        <begin position="39"/>
        <end position="69"/>
    </location>
</feature>
<feature type="transmembrane region" description="Helical" evidence="1">
    <location>
        <begin position="98"/>
        <end position="122"/>
    </location>
</feature>
<dbReference type="Proteomes" id="UP001595772">
    <property type="component" value="Unassembled WGS sequence"/>
</dbReference>
<keyword evidence="4" id="KW-1185">Reference proteome</keyword>
<keyword evidence="1" id="KW-1133">Transmembrane helix</keyword>
<dbReference type="InterPro" id="IPR025007">
    <property type="entry name" value="DUF3899"/>
</dbReference>
<evidence type="ECO:0000256" key="1">
    <source>
        <dbReference type="SAM" id="Phobius"/>
    </source>
</evidence>
<gene>
    <name evidence="3" type="ORF">ACFOUV_06445</name>
</gene>
<proteinExistence type="predicted"/>
<protein>
    <submittedName>
        <fullName evidence="3">DUF3899 domain-containing protein</fullName>
    </submittedName>
</protein>
<comment type="caution">
    <text evidence="3">The sequence shown here is derived from an EMBL/GenBank/DDBJ whole genome shotgun (WGS) entry which is preliminary data.</text>
</comment>
<dbReference type="EMBL" id="JBHSAO010000003">
    <property type="protein sequence ID" value="MFC4023464.1"/>
    <property type="molecule type" value="Genomic_DNA"/>
</dbReference>
<keyword evidence="1" id="KW-0472">Membrane</keyword>
<name>A0ABV8GUB3_9BACI</name>
<feature type="transmembrane region" description="Helical" evidence="1">
    <location>
        <begin position="9"/>
        <end position="27"/>
    </location>
</feature>
<organism evidence="3 4">
    <name type="scientific">Oceanobacillus longus</name>
    <dbReference type="NCBI Taxonomy" id="930120"/>
    <lineage>
        <taxon>Bacteria</taxon>
        <taxon>Bacillati</taxon>
        <taxon>Bacillota</taxon>
        <taxon>Bacilli</taxon>
        <taxon>Bacillales</taxon>
        <taxon>Bacillaceae</taxon>
        <taxon>Oceanobacillus</taxon>
    </lineage>
</organism>
<reference evidence="4" key="1">
    <citation type="journal article" date="2019" name="Int. J. Syst. Evol. Microbiol.">
        <title>The Global Catalogue of Microorganisms (GCM) 10K type strain sequencing project: providing services to taxonomists for standard genome sequencing and annotation.</title>
        <authorList>
            <consortium name="The Broad Institute Genomics Platform"/>
            <consortium name="The Broad Institute Genome Sequencing Center for Infectious Disease"/>
            <person name="Wu L."/>
            <person name="Ma J."/>
        </authorList>
    </citation>
    <scope>NUCLEOTIDE SEQUENCE [LARGE SCALE GENOMIC DNA]</scope>
    <source>
        <strain evidence="4">IBRC-M 10703</strain>
    </source>
</reference>
<accession>A0ABV8GUB3</accession>